<sequence length="97" mass="10814">MPHRRRCFNHSLTSTKLSVKFTFSCRSVASPVTVVNGNLDKKSTERSEIRLGLPSEGRMASDTLDPLKDCQLSVRQTNPRQYVADIPQIACCSGDRC</sequence>
<organism evidence="1 2">
    <name type="scientific">Smallanthus sonchifolius</name>
    <dbReference type="NCBI Taxonomy" id="185202"/>
    <lineage>
        <taxon>Eukaryota</taxon>
        <taxon>Viridiplantae</taxon>
        <taxon>Streptophyta</taxon>
        <taxon>Embryophyta</taxon>
        <taxon>Tracheophyta</taxon>
        <taxon>Spermatophyta</taxon>
        <taxon>Magnoliopsida</taxon>
        <taxon>eudicotyledons</taxon>
        <taxon>Gunneridae</taxon>
        <taxon>Pentapetalae</taxon>
        <taxon>asterids</taxon>
        <taxon>campanulids</taxon>
        <taxon>Asterales</taxon>
        <taxon>Asteraceae</taxon>
        <taxon>Asteroideae</taxon>
        <taxon>Heliantheae alliance</taxon>
        <taxon>Millerieae</taxon>
        <taxon>Smallanthus</taxon>
    </lineage>
</organism>
<dbReference type="EMBL" id="CM042024">
    <property type="protein sequence ID" value="KAI3810374.1"/>
    <property type="molecule type" value="Genomic_DNA"/>
</dbReference>
<name>A0ACB9IQS9_9ASTR</name>
<gene>
    <name evidence="1" type="ORF">L1987_19986</name>
</gene>
<protein>
    <submittedName>
        <fullName evidence="1">Uncharacterized protein</fullName>
    </submittedName>
</protein>
<proteinExistence type="predicted"/>
<accession>A0ACB9IQS9</accession>
<evidence type="ECO:0000313" key="2">
    <source>
        <dbReference type="Proteomes" id="UP001056120"/>
    </source>
</evidence>
<keyword evidence="2" id="KW-1185">Reference proteome</keyword>
<reference evidence="1 2" key="2">
    <citation type="journal article" date="2022" name="Mol. Ecol. Resour.">
        <title>The genomes of chicory, endive, great burdock and yacon provide insights into Asteraceae paleo-polyploidization history and plant inulin production.</title>
        <authorList>
            <person name="Fan W."/>
            <person name="Wang S."/>
            <person name="Wang H."/>
            <person name="Wang A."/>
            <person name="Jiang F."/>
            <person name="Liu H."/>
            <person name="Zhao H."/>
            <person name="Xu D."/>
            <person name="Zhang Y."/>
        </authorList>
    </citation>
    <scope>NUCLEOTIDE SEQUENCE [LARGE SCALE GENOMIC DNA]</scope>
    <source>
        <strain evidence="2">cv. Yunnan</strain>
        <tissue evidence="1">Leaves</tissue>
    </source>
</reference>
<reference evidence="2" key="1">
    <citation type="journal article" date="2022" name="Mol. Ecol. Resour.">
        <title>The genomes of chicory, endive, great burdock and yacon provide insights into Asteraceae palaeo-polyploidization history and plant inulin production.</title>
        <authorList>
            <person name="Fan W."/>
            <person name="Wang S."/>
            <person name="Wang H."/>
            <person name="Wang A."/>
            <person name="Jiang F."/>
            <person name="Liu H."/>
            <person name="Zhao H."/>
            <person name="Xu D."/>
            <person name="Zhang Y."/>
        </authorList>
    </citation>
    <scope>NUCLEOTIDE SEQUENCE [LARGE SCALE GENOMIC DNA]</scope>
    <source>
        <strain evidence="2">cv. Yunnan</strain>
    </source>
</reference>
<comment type="caution">
    <text evidence="1">The sequence shown here is derived from an EMBL/GenBank/DDBJ whole genome shotgun (WGS) entry which is preliminary data.</text>
</comment>
<evidence type="ECO:0000313" key="1">
    <source>
        <dbReference type="EMBL" id="KAI3810374.1"/>
    </source>
</evidence>
<dbReference type="Proteomes" id="UP001056120">
    <property type="component" value="Linkage Group LG07"/>
</dbReference>